<accession>A0ABT8IQQ1</accession>
<keyword evidence="10" id="KW-1185">Reference proteome</keyword>
<keyword evidence="5 7" id="KW-1133">Transmembrane helix</keyword>
<dbReference type="InterPro" id="IPR010065">
    <property type="entry name" value="AA_ABC_transptr_permease_3TM"/>
</dbReference>
<dbReference type="InterPro" id="IPR000515">
    <property type="entry name" value="MetI-like"/>
</dbReference>
<feature type="transmembrane region" description="Helical" evidence="7">
    <location>
        <begin position="6"/>
        <end position="28"/>
    </location>
</feature>
<protein>
    <submittedName>
        <fullName evidence="9">Amino acid ABC transporter permease</fullName>
    </submittedName>
</protein>
<comment type="subcellular location">
    <subcellularLocation>
        <location evidence="1 7">Cell membrane</location>
        <topology evidence="1 7">Multi-pass membrane protein</topology>
    </subcellularLocation>
</comment>
<keyword evidence="6 7" id="KW-0472">Membrane</keyword>
<feature type="transmembrane region" description="Helical" evidence="7">
    <location>
        <begin position="167"/>
        <end position="185"/>
    </location>
</feature>
<evidence type="ECO:0000313" key="9">
    <source>
        <dbReference type="EMBL" id="MDN4595103.1"/>
    </source>
</evidence>
<proteinExistence type="inferred from homology"/>
<keyword evidence="4 7" id="KW-0812">Transmembrane</keyword>
<evidence type="ECO:0000256" key="6">
    <source>
        <dbReference type="ARBA" id="ARBA00023136"/>
    </source>
</evidence>
<evidence type="ECO:0000256" key="7">
    <source>
        <dbReference type="RuleBase" id="RU363032"/>
    </source>
</evidence>
<evidence type="ECO:0000256" key="3">
    <source>
        <dbReference type="ARBA" id="ARBA00022475"/>
    </source>
</evidence>
<dbReference type="Pfam" id="PF00528">
    <property type="entry name" value="BPD_transp_1"/>
    <property type="match status" value="1"/>
</dbReference>
<evidence type="ECO:0000313" key="10">
    <source>
        <dbReference type="Proteomes" id="UP001174196"/>
    </source>
</evidence>
<evidence type="ECO:0000259" key="8">
    <source>
        <dbReference type="PROSITE" id="PS50928"/>
    </source>
</evidence>
<comment type="similarity">
    <text evidence="7">Belongs to the binding-protein-dependent transport system permease family.</text>
</comment>
<comment type="caution">
    <text evidence="9">The sequence shown here is derived from an EMBL/GenBank/DDBJ whole genome shotgun (WGS) entry which is preliminary data.</text>
</comment>
<feature type="transmembrane region" description="Helical" evidence="7">
    <location>
        <begin position="73"/>
        <end position="92"/>
    </location>
</feature>
<dbReference type="EMBL" id="JANRHH010000049">
    <property type="protein sequence ID" value="MDN4595103.1"/>
    <property type="molecule type" value="Genomic_DNA"/>
</dbReference>
<organism evidence="9 10">
    <name type="scientific">Polycladomyces subterraneus</name>
    <dbReference type="NCBI Taxonomy" id="1016997"/>
    <lineage>
        <taxon>Bacteria</taxon>
        <taxon>Bacillati</taxon>
        <taxon>Bacillota</taxon>
        <taxon>Bacilli</taxon>
        <taxon>Bacillales</taxon>
        <taxon>Thermoactinomycetaceae</taxon>
        <taxon>Polycladomyces</taxon>
    </lineage>
</organism>
<dbReference type="InterPro" id="IPR043429">
    <property type="entry name" value="ArtM/GltK/GlnP/TcyL/YhdX-like"/>
</dbReference>
<dbReference type="InterPro" id="IPR035906">
    <property type="entry name" value="MetI-like_sf"/>
</dbReference>
<keyword evidence="3" id="KW-1003">Cell membrane</keyword>
<gene>
    <name evidence="9" type="ORF">NWF35_14630</name>
</gene>
<evidence type="ECO:0000256" key="4">
    <source>
        <dbReference type="ARBA" id="ARBA00022692"/>
    </source>
</evidence>
<dbReference type="NCBIfam" id="TIGR01726">
    <property type="entry name" value="HEQRo_perm_3TM"/>
    <property type="match status" value="1"/>
</dbReference>
<sequence>MEGLLVTLEVAASAIVLSFILGIILGILRYTKLPVLSQLAVLYIEVMRNLPLLLIIFFGYFGLRDMGIDLPVTMAAIAGLTVFTSALIAEIVRSGLNSVEKGQIEAARSQGFTYVQTLWYIILPQALKRMIPPLVSQFITLVKDTSLAVVISLEEMMHNAQIVYNKYVNATIPLLLLVAFIYFTINYSLSRVSRYLEKRLAG</sequence>
<feature type="transmembrane region" description="Helical" evidence="7">
    <location>
        <begin position="40"/>
        <end position="61"/>
    </location>
</feature>
<evidence type="ECO:0000256" key="1">
    <source>
        <dbReference type="ARBA" id="ARBA00004651"/>
    </source>
</evidence>
<evidence type="ECO:0000256" key="5">
    <source>
        <dbReference type="ARBA" id="ARBA00022989"/>
    </source>
</evidence>
<dbReference type="CDD" id="cd06261">
    <property type="entry name" value="TM_PBP2"/>
    <property type="match status" value="1"/>
</dbReference>
<name>A0ABT8IQQ1_9BACL</name>
<dbReference type="Proteomes" id="UP001174196">
    <property type="component" value="Unassembled WGS sequence"/>
</dbReference>
<dbReference type="PANTHER" id="PTHR30614:SF41">
    <property type="entry name" value="INNER MEMBRANE AMINO-ACID ABC TRANSPORTER PERMEASE PROTEIN YHDY"/>
    <property type="match status" value="1"/>
</dbReference>
<dbReference type="SUPFAM" id="SSF161098">
    <property type="entry name" value="MetI-like"/>
    <property type="match status" value="1"/>
</dbReference>
<dbReference type="Gene3D" id="1.10.3720.10">
    <property type="entry name" value="MetI-like"/>
    <property type="match status" value="1"/>
</dbReference>
<feature type="domain" description="ABC transmembrane type-1" evidence="8">
    <location>
        <begin position="4"/>
        <end position="193"/>
    </location>
</feature>
<dbReference type="PANTHER" id="PTHR30614">
    <property type="entry name" value="MEMBRANE COMPONENT OF AMINO ACID ABC TRANSPORTER"/>
    <property type="match status" value="1"/>
</dbReference>
<keyword evidence="2 7" id="KW-0813">Transport</keyword>
<reference evidence="9" key="1">
    <citation type="submission" date="2022-08" db="EMBL/GenBank/DDBJ databases">
        <title>Polycladomyces zharkentsis sp. nov., a novel thermophilic CMC and starch-degrading bacterium isolated from a geothermal spring in Kazakhstan.</title>
        <authorList>
            <person name="Mashzhan A."/>
            <person name="Kistaubaeva A."/>
            <person name="Javier-Lopez R."/>
            <person name="Birkeland N.-K."/>
        </authorList>
    </citation>
    <scope>NUCLEOTIDE SEQUENCE</scope>
    <source>
        <strain evidence="9">KSR 13</strain>
    </source>
</reference>
<dbReference type="PROSITE" id="PS50928">
    <property type="entry name" value="ABC_TM1"/>
    <property type="match status" value="1"/>
</dbReference>
<evidence type="ECO:0000256" key="2">
    <source>
        <dbReference type="ARBA" id="ARBA00022448"/>
    </source>
</evidence>